<keyword evidence="3" id="KW-1185">Reference proteome</keyword>
<gene>
    <name evidence="2" type="ORF">SAMN04488087_2535</name>
</gene>
<sequence>MDVRDIQGGGAQRLDPLQRDALSGAREVGKRAEATPSEKAPAEDRVDLSEAARTAAQQAEETPELEFARQALRSVPSISPERVAAILRHLQSGYYQQPAIIKEIAERIVEEMLAESLPQQ</sequence>
<dbReference type="OrthoDB" id="9919510at2"/>
<evidence type="ECO:0000313" key="2">
    <source>
        <dbReference type="EMBL" id="SHL01961.1"/>
    </source>
</evidence>
<dbReference type="STRING" id="633813.SAMN04488087_2535"/>
<name>A0A1M6X7M9_9BACT</name>
<dbReference type="EMBL" id="FRAU01000010">
    <property type="protein sequence ID" value="SHL01961.1"/>
    <property type="molecule type" value="Genomic_DNA"/>
</dbReference>
<accession>A0A1M6X7M9</accession>
<organism evidence="2 3">
    <name type="scientific">Rhodothermus profundi</name>
    <dbReference type="NCBI Taxonomy" id="633813"/>
    <lineage>
        <taxon>Bacteria</taxon>
        <taxon>Pseudomonadati</taxon>
        <taxon>Rhodothermota</taxon>
        <taxon>Rhodothermia</taxon>
        <taxon>Rhodothermales</taxon>
        <taxon>Rhodothermaceae</taxon>
        <taxon>Rhodothermus</taxon>
    </lineage>
</organism>
<dbReference type="RefSeq" id="WP_072716338.1">
    <property type="nucleotide sequence ID" value="NZ_FRAU01000010.1"/>
</dbReference>
<feature type="region of interest" description="Disordered" evidence="1">
    <location>
        <begin position="1"/>
        <end position="64"/>
    </location>
</feature>
<proteinExistence type="predicted"/>
<reference evidence="3" key="1">
    <citation type="submission" date="2016-11" db="EMBL/GenBank/DDBJ databases">
        <authorList>
            <person name="Varghese N."/>
            <person name="Submissions S."/>
        </authorList>
    </citation>
    <scope>NUCLEOTIDE SEQUENCE [LARGE SCALE GENOMIC DNA]</scope>
    <source>
        <strain evidence="3">DSM 22212</strain>
    </source>
</reference>
<feature type="compositionally biased region" description="Basic and acidic residues" evidence="1">
    <location>
        <begin position="40"/>
        <end position="50"/>
    </location>
</feature>
<protein>
    <submittedName>
        <fullName evidence="2">Anti-sigma-28 factor, FlgM</fullName>
    </submittedName>
</protein>
<dbReference type="Proteomes" id="UP000185812">
    <property type="component" value="Unassembled WGS sequence"/>
</dbReference>
<feature type="compositionally biased region" description="Low complexity" evidence="1">
    <location>
        <begin position="51"/>
        <end position="60"/>
    </location>
</feature>
<dbReference type="AlphaFoldDB" id="A0A1M6X7M9"/>
<evidence type="ECO:0000313" key="3">
    <source>
        <dbReference type="Proteomes" id="UP000185812"/>
    </source>
</evidence>
<evidence type="ECO:0000256" key="1">
    <source>
        <dbReference type="SAM" id="MobiDB-lite"/>
    </source>
</evidence>